<evidence type="ECO:0000313" key="1">
    <source>
        <dbReference type="EMBL" id="GBP98287.1"/>
    </source>
</evidence>
<dbReference type="EMBL" id="BGZK01003108">
    <property type="protein sequence ID" value="GBP98287.1"/>
    <property type="molecule type" value="Genomic_DNA"/>
</dbReference>
<gene>
    <name evidence="1" type="ORF">EVAR_69501_1</name>
</gene>
<sequence length="248" mass="27734">MGPGDGSLEPSQSSDMWSSESTLGLLEDHNLIPEIGIRCVIRDYSRHVKVPVYMFRGAVNTSRRRDDSRFPPQIKAFPAVCLSVCLRCLRSLRARPAHAPPAPFRMRLVVEKSRRLKKAIVAFISLYNDRQLATKSQVKRADAPNGNVCPQWEHTQLHSHASSVDDGRVVPHCDRSGRSQFGAAARKLTDVRPRGEVFIGELGVENLDTFGSHRGDINVRMTLGKTVSVLSKRIHFSDLTELNLIRTN</sequence>
<organism evidence="1 2">
    <name type="scientific">Eumeta variegata</name>
    <name type="common">Bagworm moth</name>
    <name type="synonym">Eumeta japonica</name>
    <dbReference type="NCBI Taxonomy" id="151549"/>
    <lineage>
        <taxon>Eukaryota</taxon>
        <taxon>Metazoa</taxon>
        <taxon>Ecdysozoa</taxon>
        <taxon>Arthropoda</taxon>
        <taxon>Hexapoda</taxon>
        <taxon>Insecta</taxon>
        <taxon>Pterygota</taxon>
        <taxon>Neoptera</taxon>
        <taxon>Endopterygota</taxon>
        <taxon>Lepidoptera</taxon>
        <taxon>Glossata</taxon>
        <taxon>Ditrysia</taxon>
        <taxon>Tineoidea</taxon>
        <taxon>Psychidae</taxon>
        <taxon>Oiketicinae</taxon>
        <taxon>Eumeta</taxon>
    </lineage>
</organism>
<dbReference type="AlphaFoldDB" id="A0A4C2AI35"/>
<comment type="caution">
    <text evidence="1">The sequence shown here is derived from an EMBL/GenBank/DDBJ whole genome shotgun (WGS) entry which is preliminary data.</text>
</comment>
<evidence type="ECO:0000313" key="2">
    <source>
        <dbReference type="Proteomes" id="UP000299102"/>
    </source>
</evidence>
<dbReference type="Proteomes" id="UP000299102">
    <property type="component" value="Unassembled WGS sequence"/>
</dbReference>
<keyword evidence="2" id="KW-1185">Reference proteome</keyword>
<protein>
    <submittedName>
        <fullName evidence="1">Uncharacterized protein</fullName>
    </submittedName>
</protein>
<accession>A0A4C2AI35</accession>
<name>A0A4C2AI35_EUMVA</name>
<reference evidence="1 2" key="1">
    <citation type="journal article" date="2019" name="Commun. Biol.">
        <title>The bagworm genome reveals a unique fibroin gene that provides high tensile strength.</title>
        <authorList>
            <person name="Kono N."/>
            <person name="Nakamura H."/>
            <person name="Ohtoshi R."/>
            <person name="Tomita M."/>
            <person name="Numata K."/>
            <person name="Arakawa K."/>
        </authorList>
    </citation>
    <scope>NUCLEOTIDE SEQUENCE [LARGE SCALE GENOMIC DNA]</scope>
</reference>
<proteinExistence type="predicted"/>